<reference evidence="1" key="1">
    <citation type="submission" date="2020-05" db="EMBL/GenBank/DDBJ databases">
        <authorList>
            <person name="Chiriac C."/>
            <person name="Salcher M."/>
            <person name="Ghai R."/>
            <person name="Kavagutti S V."/>
        </authorList>
    </citation>
    <scope>NUCLEOTIDE SEQUENCE</scope>
</reference>
<protein>
    <submittedName>
        <fullName evidence="1">Unannotated protein</fullName>
    </submittedName>
</protein>
<name>A0A6J6N2B3_9ZZZZ</name>
<dbReference type="AlphaFoldDB" id="A0A6J6N2B3"/>
<gene>
    <name evidence="1" type="ORF">UFOPK2350_01001</name>
</gene>
<sequence length="232" mass="24928">MASVVSDESGRSLERTVDSASTSGFVTFKRFDGLVQRCTGTKKCSTATGDNTFFDCCTSCAERVFDAVLLFLEFNLGGCANLDDRNAARKLRKALLELLAIPIGIGVVDLTLDLRNTTVDVGGLAGTFNDGGFVLGHNNLAGGAEEVEGGRVELEADLFADDLAAGEDGHVSEHCLAALAETWSLDGNRVERSTNLVHDESRKRFTVDIFGDDQKGLARLHDLLEHGKHVLH</sequence>
<accession>A0A6J6N2B3</accession>
<dbReference type="EMBL" id="CAEZXE010000080">
    <property type="protein sequence ID" value="CAB4680750.1"/>
    <property type="molecule type" value="Genomic_DNA"/>
</dbReference>
<dbReference type="AntiFam" id="ANF00222">
    <property type="entry name" value="Shadow ORF (opposite groL1)"/>
</dbReference>
<proteinExistence type="predicted"/>
<organism evidence="1">
    <name type="scientific">freshwater metagenome</name>
    <dbReference type="NCBI Taxonomy" id="449393"/>
    <lineage>
        <taxon>unclassified sequences</taxon>
        <taxon>metagenomes</taxon>
        <taxon>ecological metagenomes</taxon>
    </lineage>
</organism>
<evidence type="ECO:0000313" key="1">
    <source>
        <dbReference type="EMBL" id="CAB4680750.1"/>
    </source>
</evidence>